<reference evidence="1" key="1">
    <citation type="submission" date="2019-07" db="EMBL/GenBank/DDBJ databases">
        <title>Annotation for the trematode Paragonimus miyazaki's.</title>
        <authorList>
            <person name="Choi Y.-J."/>
        </authorList>
    </citation>
    <scope>NUCLEOTIDE SEQUENCE</scope>
    <source>
        <strain evidence="1">Japan</strain>
    </source>
</reference>
<dbReference type="Proteomes" id="UP000822476">
    <property type="component" value="Unassembled WGS sequence"/>
</dbReference>
<keyword evidence="2" id="KW-1185">Reference proteome</keyword>
<evidence type="ECO:0000313" key="2">
    <source>
        <dbReference type="Proteomes" id="UP000822476"/>
    </source>
</evidence>
<dbReference type="OrthoDB" id="6282792at2759"/>
<gene>
    <name evidence="1" type="ORF">EG68_03777</name>
</gene>
<proteinExistence type="predicted"/>
<evidence type="ECO:0008006" key="3">
    <source>
        <dbReference type="Google" id="ProtNLM"/>
    </source>
</evidence>
<name>A0A8S9Z805_9TREM</name>
<evidence type="ECO:0000313" key="1">
    <source>
        <dbReference type="EMBL" id="KAF7259237.1"/>
    </source>
</evidence>
<comment type="caution">
    <text evidence="1">The sequence shown here is derived from an EMBL/GenBank/DDBJ whole genome shotgun (WGS) entry which is preliminary data.</text>
</comment>
<accession>A0A8S9Z805</accession>
<dbReference type="EMBL" id="JTDE01001298">
    <property type="protein sequence ID" value="KAF7259237.1"/>
    <property type="molecule type" value="Genomic_DNA"/>
</dbReference>
<organism evidence="1 2">
    <name type="scientific">Paragonimus skrjabini miyazakii</name>
    <dbReference type="NCBI Taxonomy" id="59628"/>
    <lineage>
        <taxon>Eukaryota</taxon>
        <taxon>Metazoa</taxon>
        <taxon>Spiralia</taxon>
        <taxon>Lophotrochozoa</taxon>
        <taxon>Platyhelminthes</taxon>
        <taxon>Trematoda</taxon>
        <taxon>Digenea</taxon>
        <taxon>Plagiorchiida</taxon>
        <taxon>Troglotremata</taxon>
        <taxon>Troglotrematidae</taxon>
        <taxon>Paragonimus</taxon>
    </lineage>
</organism>
<dbReference type="AlphaFoldDB" id="A0A8S9Z805"/>
<sequence length="151" mass="16276">MKTHTNSCILDPPPRSINLVAVSAAYSKVVRRKHATADSTVPSDLVLRLLPTPISSELSVAPTTDIANRSNTVSVSPISYHRASGVPHPLVRSRMRIDIGVFNVRTLKQMSQQAALARTLDSLNVDVCCISETGIENSSQPMELIASILST</sequence>
<protein>
    <recommendedName>
        <fullName evidence="3">Endonuclease/exonuclease/phosphatase domain-containing protein</fullName>
    </recommendedName>
</protein>